<reference evidence="1 2" key="1">
    <citation type="journal article" date="2012" name="Extremophiles">
        <title>Thermotomaculum hydrothermale gen. nov., sp. nov., a novel heterotrophic thermophile within the phylum Acidobacteria from a deep-sea hydrothermal vent chimney in the Southern Okinawa Trough.</title>
        <authorList>
            <person name="Izumi H."/>
            <person name="Nunoura T."/>
            <person name="Miyazaki M."/>
            <person name="Mino S."/>
            <person name="Toki T."/>
            <person name="Takai K."/>
            <person name="Sako Y."/>
            <person name="Sawabe T."/>
            <person name="Nakagawa S."/>
        </authorList>
    </citation>
    <scope>NUCLEOTIDE SEQUENCE [LARGE SCALE GENOMIC DNA]</scope>
    <source>
        <strain evidence="1 2">AC55</strain>
    </source>
</reference>
<evidence type="ECO:0000313" key="1">
    <source>
        <dbReference type="EMBL" id="BBB32068.1"/>
    </source>
</evidence>
<sequence length="278" mass="32945">MNRKGEFNMDDRLKDFLLNSSSNFAFGYVKFEGDFYSFSMDNGDYSYKKFDFEEFKSFFNIFAEEKLRLFLKTLEGLIHNSNGKISPVVSRLGLLEPKIESLKDNPEYRGVDRVFQKIVKSVKDLMGMYDSIGDFLMYYGMDEEVSLNLKRFFDGFHQAVITDREIKHKVVFDIDIDEFINMKVNGKDFMRAFYFLSEALFSLIRNKEETFDLKITASKEEKVLISINFPKMPFAIDNDGNLGWDMLQSYMYYNLFKNILENRNFLIKEFEQNIEIEH</sequence>
<proteinExistence type="predicted"/>
<dbReference type="AlphaFoldDB" id="A0A7R6PYP7"/>
<dbReference type="Proteomes" id="UP000595564">
    <property type="component" value="Chromosome"/>
</dbReference>
<gene>
    <name evidence="1" type="ORF">TTHT_0477</name>
</gene>
<protein>
    <submittedName>
        <fullName evidence="1">Uncharacterized protein</fullName>
    </submittedName>
</protein>
<accession>A0A7R6PYP7</accession>
<keyword evidence="2" id="KW-1185">Reference proteome</keyword>
<dbReference type="EMBL" id="AP017470">
    <property type="protein sequence ID" value="BBB32068.1"/>
    <property type="molecule type" value="Genomic_DNA"/>
</dbReference>
<evidence type="ECO:0000313" key="2">
    <source>
        <dbReference type="Proteomes" id="UP000595564"/>
    </source>
</evidence>
<name>A0A7R6PYP7_9BACT</name>
<dbReference type="KEGG" id="thyd:TTHT_0477"/>
<organism evidence="1 2">
    <name type="scientific">Thermotomaculum hydrothermale</name>
    <dbReference type="NCBI Taxonomy" id="981385"/>
    <lineage>
        <taxon>Bacteria</taxon>
        <taxon>Pseudomonadati</taxon>
        <taxon>Acidobacteriota</taxon>
        <taxon>Holophagae</taxon>
        <taxon>Thermotomaculales</taxon>
        <taxon>Thermotomaculaceae</taxon>
        <taxon>Thermotomaculum</taxon>
    </lineage>
</organism>